<dbReference type="RefSeq" id="WP_015534594.1">
    <property type="nucleotide sequence ID" value="NZ_BLYL01000002.1"/>
</dbReference>
<dbReference type="AlphaFoldDB" id="A0AAI9K1J8"/>
<dbReference type="Proteomes" id="UP000660047">
    <property type="component" value="Unassembled WGS sequence"/>
</dbReference>
<dbReference type="InterPro" id="IPR029044">
    <property type="entry name" value="Nucleotide-diphossugar_trans"/>
</dbReference>
<dbReference type="SUPFAM" id="SSF53448">
    <property type="entry name" value="Nucleotide-diphospho-sugar transferases"/>
    <property type="match status" value="1"/>
</dbReference>
<protein>
    <submittedName>
        <fullName evidence="1">Galactofuranosyltransferase</fullName>
    </submittedName>
</protein>
<sequence>MLQNVKLQNVMLQMNLDVNLIEYPEFSAIGKGEESPFIYDSEKKCHVVEKLTKVNFMSYYNCIQVKRWSEYTGVKNFKLHLTMKGKATISVYAIYSASVAVTYNPLVSQVVESDEVSEVVVNIPETDKALVGFYMDTLEDTEIYSGYYSADIEEDRIRDVNISLVTTTFKKQEYIKRNIDLIKSNVLYDGSDLKGHMFVHVIDNDRELDPSELDSEDLKVYMNNNVGGAGGFTRGMIEALELPKKPTHVLLMDDDVMVMPESLFRTYYLLRLLKDEYKKCFLSGAMFDYDIRQKQYEDVGFVHKADGSYGPVKSAMDMRLLKNIVANENYSFNVDDAYAGWWYCCIPVEHIEDRGLPLPVFVRGDDVEFSLRNKPGFIALNGICIWHVGFAGKFNAAMELYQVHRNSFVIQAASGICQDVDFLARVKGMFWKDITRFAYNNAELLIDSIEDYLKGPEYIMHLDGEQSLKEHNAKNEKLVPLAELGYAGDLPTDPYKYESLNLFRKAMYVLTINGHLLPNFMLRRTPYIIAYDWFFVPGKNYMKKTLVAVNKNGGTGVRRTINRKRCFALIKRYRKVLAKYKKTHVEVEQAYRNAFDEMKTTKFWKEYLHI</sequence>
<proteinExistence type="predicted"/>
<gene>
    <name evidence="1" type="ORF">COEU31_06840</name>
</gene>
<comment type="caution">
    <text evidence="1">The sequence shown here is derived from an EMBL/GenBank/DDBJ whole genome shotgun (WGS) entry which is preliminary data.</text>
</comment>
<dbReference type="EMBL" id="BLYL01000002">
    <property type="protein sequence ID" value="GFO93638.1"/>
    <property type="molecule type" value="Genomic_DNA"/>
</dbReference>
<organism evidence="1 2">
    <name type="scientific">Coprococcus eutactus</name>
    <dbReference type="NCBI Taxonomy" id="33043"/>
    <lineage>
        <taxon>Bacteria</taxon>
        <taxon>Bacillati</taxon>
        <taxon>Bacillota</taxon>
        <taxon>Clostridia</taxon>
        <taxon>Lachnospirales</taxon>
        <taxon>Lachnospiraceae</taxon>
        <taxon>Coprococcus</taxon>
    </lineage>
</organism>
<accession>A0AAI9K1J8</accession>
<evidence type="ECO:0000313" key="2">
    <source>
        <dbReference type="Proteomes" id="UP000660047"/>
    </source>
</evidence>
<dbReference type="Gene3D" id="3.90.550.60">
    <property type="match status" value="1"/>
</dbReference>
<evidence type="ECO:0000313" key="1">
    <source>
        <dbReference type="EMBL" id="GFO93638.1"/>
    </source>
</evidence>
<reference evidence="1" key="1">
    <citation type="submission" date="2020-06" db="EMBL/GenBank/DDBJ databases">
        <title>Characterization of fructooligosaccharide metabolism and fructooligosaccharide-degrading enzymes in human commensal butyrate producers.</title>
        <authorList>
            <person name="Tanno H."/>
            <person name="Fujii T."/>
            <person name="Hirano K."/>
            <person name="Maeno S."/>
            <person name="Tonozuka T."/>
            <person name="Sakamoto M."/>
            <person name="Ohkuma M."/>
            <person name="Tochio T."/>
            <person name="Endo A."/>
        </authorList>
    </citation>
    <scope>NUCLEOTIDE SEQUENCE</scope>
    <source>
        <strain evidence="1">JCM 31265</strain>
    </source>
</reference>
<name>A0AAI9K1J8_9FIRM</name>